<organism evidence="2 3">
    <name type="scientific">Richelia sinica FACHB-800</name>
    <dbReference type="NCBI Taxonomy" id="1357546"/>
    <lineage>
        <taxon>Bacteria</taxon>
        <taxon>Bacillati</taxon>
        <taxon>Cyanobacteriota</taxon>
        <taxon>Cyanophyceae</taxon>
        <taxon>Nostocales</taxon>
        <taxon>Nostocaceae</taxon>
        <taxon>Richelia</taxon>
    </lineage>
</organism>
<proteinExistence type="predicted"/>
<evidence type="ECO:0000259" key="1">
    <source>
        <dbReference type="Pfam" id="PF22560"/>
    </source>
</evidence>
<evidence type="ECO:0000313" key="3">
    <source>
        <dbReference type="Proteomes" id="UP000683511"/>
    </source>
</evidence>
<dbReference type="RefSeq" id="WP_190606138.1">
    <property type="nucleotide sequence ID" value="NZ_CP021056.1"/>
</dbReference>
<dbReference type="AlphaFoldDB" id="A0A975Y583"/>
<name>A0A975Y583_9NOST</name>
<dbReference type="Proteomes" id="UP000683511">
    <property type="component" value="Chromosome"/>
</dbReference>
<sequence>MGNSDTKWSADGKEIPFVEQHTKTKHLLTEQYVTDLIYTLYGSGQRGVTNFTIIDGFCGGGIYNDKDSDNIWFGSPIRLIKAVQEGYFKSKRTYPLNVKFIFIDKKKDHLTCLKNIAMSQGELDNLSDEKQHIFKTEFGDLIIECEFINDEFENKVNYCVLQSENRKGHSLFILDPYGWSDVSMESFRKINSLKKSEIIYTFMVDFIKRFFYDPKWQARETFTKVLETDGYFNLDHFQMLDTFGEQAEFRNDFMKLLRDKGNASKIITFAMMPNNNDRVLYYLFHICSHLRALEVMKDGSWKFNNLNYQYHYDIYGFGFKAALFYEDNQLELKLDINQDSQQSCITRLSKDLDKIIQNSPDGITFKELCNKTMELNPATRQQYFEYLNLLRDAKEIEVIRKGKKTDSTNLQNEDIIRRPSQRTLFNLLNYIS</sequence>
<dbReference type="Pfam" id="PF22560">
    <property type="entry name" value="GMT-wHTH"/>
    <property type="match status" value="1"/>
</dbReference>
<dbReference type="EMBL" id="CP021056">
    <property type="protein sequence ID" value="QXE23971.1"/>
    <property type="molecule type" value="Genomic_DNA"/>
</dbReference>
<protein>
    <recommendedName>
        <fullName evidence="1">GMT-like wHTH domain-containing protein</fullName>
    </recommendedName>
</protein>
<dbReference type="KEGG" id="rsin:B6N60_02673"/>
<dbReference type="InterPro" id="IPR054339">
    <property type="entry name" value="GMT_wHTH"/>
</dbReference>
<accession>A0A975Y583</accession>
<evidence type="ECO:0000313" key="2">
    <source>
        <dbReference type="EMBL" id="QXE23971.1"/>
    </source>
</evidence>
<feature type="domain" description="GMT-like wHTH" evidence="1">
    <location>
        <begin position="330"/>
        <end position="401"/>
    </location>
</feature>
<dbReference type="NCBIfam" id="TIGR04474">
    <property type="entry name" value="tcm_partner"/>
    <property type="match status" value="1"/>
</dbReference>
<keyword evidence="3" id="KW-1185">Reference proteome</keyword>
<dbReference type="InterPro" id="IPR031009">
    <property type="entry name" value="Tcm_partner"/>
</dbReference>
<gene>
    <name evidence="2" type="ORF">B6N60_02673</name>
</gene>
<reference evidence="2" key="1">
    <citation type="submission" date="2017-04" db="EMBL/GenBank/DDBJ databases">
        <title>Genome deletions in a multicellular cyanobacterial endosymbiont for morphological adaptation in marine diatoms.</title>
        <authorList>
            <person name="Wang Y."/>
            <person name="Gao H."/>
            <person name="Li R."/>
            <person name="Xu X."/>
        </authorList>
    </citation>
    <scope>NUCLEOTIDE SEQUENCE</scope>
    <source>
        <strain evidence="2">FACHB 800</strain>
    </source>
</reference>